<dbReference type="InterPro" id="IPR036020">
    <property type="entry name" value="WW_dom_sf"/>
</dbReference>
<dbReference type="PANTHER" id="PTHR21715:SF0">
    <property type="entry name" value="RH04127P"/>
    <property type="match status" value="1"/>
</dbReference>
<organism evidence="2 3">
    <name type="scientific">Podargus strigoides</name>
    <name type="common">Tawny frogmouth</name>
    <name type="synonym">Caprimulgus strigoides</name>
    <dbReference type="NCBI Taxonomy" id="8905"/>
    <lineage>
        <taxon>Eukaryota</taxon>
        <taxon>Metazoa</taxon>
        <taxon>Chordata</taxon>
        <taxon>Craniata</taxon>
        <taxon>Vertebrata</taxon>
        <taxon>Euteleostomi</taxon>
        <taxon>Archelosauria</taxon>
        <taxon>Archosauria</taxon>
        <taxon>Dinosauria</taxon>
        <taxon>Saurischia</taxon>
        <taxon>Theropoda</taxon>
        <taxon>Coelurosauria</taxon>
        <taxon>Aves</taxon>
        <taxon>Neognathae</taxon>
        <taxon>Neoaves</taxon>
        <taxon>Strisores</taxon>
        <taxon>Caprimulgiformes</taxon>
        <taxon>Podargidae</taxon>
        <taxon>Podargus</taxon>
    </lineage>
</organism>
<dbReference type="Gene3D" id="3.30.1470.10">
    <property type="entry name" value="Photosystem I PsaD, reaction center subunit II"/>
    <property type="match status" value="1"/>
</dbReference>
<sequence length="92" mass="10911">FARSIGMDPEKEPELMWLAEEGIMAPLTPNWSPCLIKTGRVYYFNFATGASMWDHPCDDHYRELVIQERHKLLAKDDLQKEKREEEDQDRDK</sequence>
<dbReference type="InterPro" id="IPR053233">
    <property type="entry name" value="ABRA-related"/>
</dbReference>
<feature type="non-terminal residue" evidence="2">
    <location>
        <position position="1"/>
    </location>
</feature>
<accession>A0A7L4H5A5</accession>
<comment type="caution">
    <text evidence="2">The sequence shown here is derived from an EMBL/GenBank/DDBJ whole genome shotgun (WGS) entry which is preliminary data.</text>
</comment>
<evidence type="ECO:0000313" key="2">
    <source>
        <dbReference type="EMBL" id="NXX20748.1"/>
    </source>
</evidence>
<dbReference type="PANTHER" id="PTHR21715">
    <property type="entry name" value="RH04127P"/>
    <property type="match status" value="1"/>
</dbReference>
<dbReference type="SMART" id="SM00456">
    <property type="entry name" value="WW"/>
    <property type="match status" value="1"/>
</dbReference>
<dbReference type="Proteomes" id="UP000584326">
    <property type="component" value="Unassembled WGS sequence"/>
</dbReference>
<dbReference type="OrthoDB" id="6344460at2759"/>
<evidence type="ECO:0000313" key="3">
    <source>
        <dbReference type="Proteomes" id="UP000584326"/>
    </source>
</evidence>
<protein>
    <submittedName>
        <fullName evidence="2">CE164 protein</fullName>
    </submittedName>
</protein>
<proteinExistence type="predicted"/>
<evidence type="ECO:0000259" key="1">
    <source>
        <dbReference type="PROSITE" id="PS50020"/>
    </source>
</evidence>
<dbReference type="SUPFAM" id="SSF51045">
    <property type="entry name" value="WW domain"/>
    <property type="match status" value="1"/>
</dbReference>
<name>A0A7L4H5A5_PODST</name>
<dbReference type="CDD" id="cd00201">
    <property type="entry name" value="WW"/>
    <property type="match status" value="1"/>
</dbReference>
<feature type="non-terminal residue" evidence="2">
    <location>
        <position position="92"/>
    </location>
</feature>
<dbReference type="InterPro" id="IPR001202">
    <property type="entry name" value="WW_dom"/>
</dbReference>
<reference evidence="2 3" key="1">
    <citation type="submission" date="2020-02" db="EMBL/GenBank/DDBJ databases">
        <title>Bird 10,000 Genomes (B10K) Project - Family phase.</title>
        <authorList>
            <person name="Zhang G."/>
        </authorList>
    </citation>
    <scope>NUCLEOTIDE SEQUENCE [LARGE SCALE GENOMIC DNA]</scope>
    <source>
        <strain evidence="2">B10K-DU-001-40</strain>
        <tissue evidence="2">Muscle</tissue>
    </source>
</reference>
<gene>
    <name evidence="2" type="primary">Cep164</name>
    <name evidence="2" type="ORF">PODSTR_R12752</name>
</gene>
<feature type="domain" description="WW" evidence="1">
    <location>
        <begin position="25"/>
        <end position="58"/>
    </location>
</feature>
<dbReference type="PROSITE" id="PS50020">
    <property type="entry name" value="WW_DOMAIN_2"/>
    <property type="match status" value="1"/>
</dbReference>
<keyword evidence="3" id="KW-1185">Reference proteome</keyword>
<dbReference type="AlphaFoldDB" id="A0A7L4H5A5"/>
<dbReference type="EMBL" id="VZTK01024327">
    <property type="protein sequence ID" value="NXX20748.1"/>
    <property type="molecule type" value="Genomic_DNA"/>
</dbReference>